<dbReference type="AlphaFoldDB" id="A0A239BRD8"/>
<feature type="chain" id="PRO_5012466923" evidence="2">
    <location>
        <begin position="25"/>
        <end position="321"/>
    </location>
</feature>
<keyword evidence="1" id="KW-0378">Hydrolase</keyword>
<feature type="signal peptide" evidence="2">
    <location>
        <begin position="1"/>
        <end position="24"/>
    </location>
</feature>
<dbReference type="InterPro" id="IPR036514">
    <property type="entry name" value="SGNH_hydro_sf"/>
</dbReference>
<gene>
    <name evidence="4" type="ORF">SAMN06295912_101370</name>
</gene>
<dbReference type="InterPro" id="IPR051058">
    <property type="entry name" value="GDSL_Est/Lipase"/>
</dbReference>
<accession>A0A239BRD8</accession>
<protein>
    <submittedName>
        <fullName evidence="4">PEP-CTERM protein-sorting domain-containing protein</fullName>
    </submittedName>
</protein>
<dbReference type="InterPro" id="IPR001087">
    <property type="entry name" value="GDSL"/>
</dbReference>
<dbReference type="OrthoDB" id="5292073at2"/>
<keyword evidence="2" id="KW-0732">Signal</keyword>
<reference evidence="5" key="1">
    <citation type="submission" date="2017-06" db="EMBL/GenBank/DDBJ databases">
        <authorList>
            <person name="Varghese N."/>
            <person name="Submissions S."/>
        </authorList>
    </citation>
    <scope>NUCLEOTIDE SEQUENCE [LARGE SCALE GENOMIC DNA]</scope>
    <source>
        <strain evidence="5">LNB2</strain>
    </source>
</reference>
<feature type="domain" description="Ice-binding protein C-terminal" evidence="3">
    <location>
        <begin position="291"/>
        <end position="315"/>
    </location>
</feature>
<dbReference type="InterPro" id="IPR008265">
    <property type="entry name" value="Lipase_GDSL_AS"/>
</dbReference>
<dbReference type="CDD" id="cd01846">
    <property type="entry name" value="fatty_acyltransferase_like"/>
    <property type="match status" value="1"/>
</dbReference>
<evidence type="ECO:0000256" key="2">
    <source>
        <dbReference type="SAM" id="SignalP"/>
    </source>
</evidence>
<dbReference type="PROSITE" id="PS01098">
    <property type="entry name" value="LIPASE_GDSL_SER"/>
    <property type="match status" value="1"/>
</dbReference>
<dbReference type="NCBIfam" id="TIGR02595">
    <property type="entry name" value="PEP_CTERM"/>
    <property type="match status" value="1"/>
</dbReference>
<evidence type="ECO:0000313" key="4">
    <source>
        <dbReference type="EMBL" id="SNS10587.1"/>
    </source>
</evidence>
<dbReference type="PANTHER" id="PTHR45648">
    <property type="entry name" value="GDSL LIPASE/ACYLHYDROLASE FAMILY PROTEIN (AFU_ORTHOLOGUE AFUA_4G14700)"/>
    <property type="match status" value="1"/>
</dbReference>
<evidence type="ECO:0000313" key="5">
    <source>
        <dbReference type="Proteomes" id="UP000198281"/>
    </source>
</evidence>
<name>A0A239BRD8_9SPHN</name>
<proteinExistence type="predicted"/>
<dbReference type="Gene3D" id="3.40.50.1110">
    <property type="entry name" value="SGNH hydrolase"/>
    <property type="match status" value="1"/>
</dbReference>
<dbReference type="Pfam" id="PF00657">
    <property type="entry name" value="Lipase_GDSL"/>
    <property type="match status" value="1"/>
</dbReference>
<dbReference type="InterPro" id="IPR013424">
    <property type="entry name" value="Ice-binding_C"/>
</dbReference>
<sequence length="321" mass="33135">MGIGRVVQLALIGCTTIISASALAATANPKYSTMYVFGDSLVDAGNIRLTTGGTVPAESDGYYQGRFTNGYDYTDHLSIALYGAPTTASLAGGNNYAFGGARVVNHGDAIPDVQFQLGAYAAGHGGVADSDALYVLNFGGNDIFGLLAGNIGSYTPDDYIAAVVATYAGSVQALNDMGARNILITGIPNPTEPLAYMVDGLLQSALDGLALDAGTDLMRYSYLDAFARIVADPGSLGLGPMDFSTPCRAAVANGPGMDCSGYFSFDGTHPSAQVQAAIALDMDRQFALTASVPEPASWAMMIAGFGLVGGALRRRERAFAI</sequence>
<dbReference type="Proteomes" id="UP000198281">
    <property type="component" value="Unassembled WGS sequence"/>
</dbReference>
<dbReference type="GO" id="GO:0016298">
    <property type="term" value="F:lipase activity"/>
    <property type="evidence" value="ECO:0007669"/>
    <property type="project" value="InterPro"/>
</dbReference>
<dbReference type="Pfam" id="PF07589">
    <property type="entry name" value="PEP-CTERM"/>
    <property type="match status" value="1"/>
</dbReference>
<evidence type="ECO:0000259" key="3">
    <source>
        <dbReference type="Pfam" id="PF07589"/>
    </source>
</evidence>
<organism evidence="4 5">
    <name type="scientific">Edaphosphingomonas laterariae</name>
    <dbReference type="NCBI Taxonomy" id="861865"/>
    <lineage>
        <taxon>Bacteria</taxon>
        <taxon>Pseudomonadati</taxon>
        <taxon>Pseudomonadota</taxon>
        <taxon>Alphaproteobacteria</taxon>
        <taxon>Sphingomonadales</taxon>
        <taxon>Rhizorhabdaceae</taxon>
        <taxon>Edaphosphingomonas</taxon>
    </lineage>
</organism>
<keyword evidence="5" id="KW-1185">Reference proteome</keyword>
<dbReference type="EMBL" id="FZOS01000001">
    <property type="protein sequence ID" value="SNS10587.1"/>
    <property type="molecule type" value="Genomic_DNA"/>
</dbReference>
<dbReference type="PANTHER" id="PTHR45648:SF180">
    <property type="entry name" value="OS04G0561800 PROTEIN"/>
    <property type="match status" value="1"/>
</dbReference>
<dbReference type="GO" id="GO:0006629">
    <property type="term" value="P:lipid metabolic process"/>
    <property type="evidence" value="ECO:0007669"/>
    <property type="project" value="InterPro"/>
</dbReference>
<evidence type="ECO:0000256" key="1">
    <source>
        <dbReference type="ARBA" id="ARBA00022801"/>
    </source>
</evidence>
<dbReference type="NCBIfam" id="NF035944">
    <property type="entry name" value="PEPxxWA-CTERM"/>
    <property type="match status" value="1"/>
</dbReference>
<dbReference type="SUPFAM" id="SSF52266">
    <property type="entry name" value="SGNH hydrolase"/>
    <property type="match status" value="1"/>
</dbReference>